<evidence type="ECO:0000313" key="3">
    <source>
        <dbReference type="Proteomes" id="UP000234323"/>
    </source>
</evidence>
<sequence length="140" mass="15992">MKKVNGKKIKCKRNKSGGSKDEVREYNDISRGKSYPNKARIESMQASMGKLRRIGIVKSDEGQNEYHANLYSHVERDLTEKLLHNMSEGHECCNMVIEIIVSESNRHQLAESINKEPCEVSNLTECIKVKADYGEDLYDV</sequence>
<gene>
    <name evidence="2" type="ORF">RhiirA4_478529</name>
</gene>
<accession>A0A2I1HF08</accession>
<dbReference type="AlphaFoldDB" id="A0A2I1HF08"/>
<evidence type="ECO:0000313" key="2">
    <source>
        <dbReference type="EMBL" id="PKY57454.1"/>
    </source>
</evidence>
<evidence type="ECO:0000256" key="1">
    <source>
        <dbReference type="SAM" id="MobiDB-lite"/>
    </source>
</evidence>
<name>A0A2I1HF08_9GLOM</name>
<reference evidence="2 3" key="1">
    <citation type="submission" date="2015-10" db="EMBL/GenBank/DDBJ databases">
        <title>Genome analyses suggest a sexual origin of heterokaryosis in a supposedly ancient asexual fungus.</title>
        <authorList>
            <person name="Ropars J."/>
            <person name="Sedzielewska K."/>
            <person name="Noel J."/>
            <person name="Charron P."/>
            <person name="Farinelli L."/>
            <person name="Marton T."/>
            <person name="Kruger M."/>
            <person name="Pelin A."/>
            <person name="Brachmann A."/>
            <person name="Corradi N."/>
        </authorList>
    </citation>
    <scope>NUCLEOTIDE SEQUENCE [LARGE SCALE GENOMIC DNA]</scope>
    <source>
        <strain evidence="2 3">A4</strain>
    </source>
</reference>
<protein>
    <submittedName>
        <fullName evidence="2">Uncharacterized protein</fullName>
    </submittedName>
</protein>
<dbReference type="VEuPathDB" id="FungiDB:RhiirA1_541015"/>
<feature type="region of interest" description="Disordered" evidence="1">
    <location>
        <begin position="1"/>
        <end position="36"/>
    </location>
</feature>
<dbReference type="EMBL" id="LLXI01002559">
    <property type="protein sequence ID" value="PKY57454.1"/>
    <property type="molecule type" value="Genomic_DNA"/>
</dbReference>
<dbReference type="Proteomes" id="UP000234323">
    <property type="component" value="Unassembled WGS sequence"/>
</dbReference>
<feature type="compositionally biased region" description="Basic and acidic residues" evidence="1">
    <location>
        <begin position="18"/>
        <end position="31"/>
    </location>
</feature>
<comment type="caution">
    <text evidence="2">The sequence shown here is derived from an EMBL/GenBank/DDBJ whole genome shotgun (WGS) entry which is preliminary data.</text>
</comment>
<keyword evidence="3" id="KW-1185">Reference proteome</keyword>
<feature type="compositionally biased region" description="Basic residues" evidence="1">
    <location>
        <begin position="1"/>
        <end position="15"/>
    </location>
</feature>
<organism evidence="2 3">
    <name type="scientific">Rhizophagus irregularis</name>
    <dbReference type="NCBI Taxonomy" id="588596"/>
    <lineage>
        <taxon>Eukaryota</taxon>
        <taxon>Fungi</taxon>
        <taxon>Fungi incertae sedis</taxon>
        <taxon>Mucoromycota</taxon>
        <taxon>Glomeromycotina</taxon>
        <taxon>Glomeromycetes</taxon>
        <taxon>Glomerales</taxon>
        <taxon>Glomeraceae</taxon>
        <taxon>Rhizophagus</taxon>
    </lineage>
</organism>
<proteinExistence type="predicted"/>